<keyword evidence="5" id="KW-1133">Transmembrane helix</keyword>
<sequence length="305" mass="31129">MRRRASAASSAAIIAALGLVFVGVSPAGAAELPETDVLHPITREALYTSTSTGASTFVADLESEGGKYGADYDPATGVAYYFAATPVACDLYTLDPATGASTLVGPVAHESIDECDGLNVALDGTLRIIDQDAVIVTVDKSTGAVLSSLPIDGADYLSFIDQTTTGEFYLGGYDGAIYSLDVATGVAEFIAQPLDYIETASFDSANTLWYSTDGDACQGLGSLDLGDPTGTATFQGDFFAGDDCLNAYAMFITQPGVAPAPQPAPAPGPQLAATGSTPTAVLPIAGVVLLSGFGALILARRARRA</sequence>
<organism evidence="8 9">
    <name type="scientific">Antiquaquibacter oligotrophicus</name>
    <dbReference type="NCBI Taxonomy" id="2880260"/>
    <lineage>
        <taxon>Bacteria</taxon>
        <taxon>Bacillati</taxon>
        <taxon>Actinomycetota</taxon>
        <taxon>Actinomycetes</taxon>
        <taxon>Micrococcales</taxon>
        <taxon>Microbacteriaceae</taxon>
        <taxon>Antiquaquibacter</taxon>
    </lineage>
</organism>
<keyword evidence="2" id="KW-0964">Secreted</keyword>
<keyword evidence="1" id="KW-0134">Cell wall</keyword>
<feature type="signal peptide" evidence="6">
    <location>
        <begin position="1"/>
        <end position="29"/>
    </location>
</feature>
<evidence type="ECO:0000259" key="7">
    <source>
        <dbReference type="PROSITE" id="PS50847"/>
    </source>
</evidence>
<protein>
    <submittedName>
        <fullName evidence="8">LPXTG-motif cell wall-anchored protein</fullName>
    </submittedName>
</protein>
<dbReference type="Proteomes" id="UP001160142">
    <property type="component" value="Unassembled WGS sequence"/>
</dbReference>
<dbReference type="InterPro" id="IPR019931">
    <property type="entry name" value="LPXTG_anchor"/>
</dbReference>
<comment type="caution">
    <text evidence="8">The sequence shown here is derived from an EMBL/GenBank/DDBJ whole genome shotgun (WGS) entry which is preliminary data.</text>
</comment>
<evidence type="ECO:0000256" key="2">
    <source>
        <dbReference type="ARBA" id="ARBA00022525"/>
    </source>
</evidence>
<evidence type="ECO:0000256" key="1">
    <source>
        <dbReference type="ARBA" id="ARBA00022512"/>
    </source>
</evidence>
<name>A0ABT6KMM8_9MICO</name>
<dbReference type="NCBIfam" id="TIGR01167">
    <property type="entry name" value="LPXTG_anchor"/>
    <property type="match status" value="1"/>
</dbReference>
<feature type="domain" description="Gram-positive cocci surface proteins LPxTG" evidence="7">
    <location>
        <begin position="271"/>
        <end position="305"/>
    </location>
</feature>
<evidence type="ECO:0000256" key="4">
    <source>
        <dbReference type="ARBA" id="ARBA00023088"/>
    </source>
</evidence>
<evidence type="ECO:0000256" key="5">
    <source>
        <dbReference type="SAM" id="Phobius"/>
    </source>
</evidence>
<evidence type="ECO:0000313" key="8">
    <source>
        <dbReference type="EMBL" id="MDH6180357.1"/>
    </source>
</evidence>
<dbReference type="PROSITE" id="PS50847">
    <property type="entry name" value="GRAM_POS_ANCHORING"/>
    <property type="match status" value="1"/>
</dbReference>
<dbReference type="SUPFAM" id="SSF101898">
    <property type="entry name" value="NHL repeat"/>
    <property type="match status" value="1"/>
</dbReference>
<reference evidence="8 9" key="1">
    <citation type="submission" date="2023-04" db="EMBL/GenBank/DDBJ databases">
        <title>Genome Encyclopedia of Bacteria and Archaea VI: Functional Genomics of Type Strains.</title>
        <authorList>
            <person name="Whitman W."/>
        </authorList>
    </citation>
    <scope>NUCLEOTIDE SEQUENCE [LARGE SCALE GENOMIC DNA]</scope>
    <source>
        <strain evidence="8 9">SG_E_30_P1</strain>
    </source>
</reference>
<evidence type="ECO:0000256" key="3">
    <source>
        <dbReference type="ARBA" id="ARBA00022729"/>
    </source>
</evidence>
<keyword evidence="3 6" id="KW-0732">Signal</keyword>
<evidence type="ECO:0000313" key="9">
    <source>
        <dbReference type="Proteomes" id="UP001160142"/>
    </source>
</evidence>
<keyword evidence="5" id="KW-0812">Transmembrane</keyword>
<dbReference type="EMBL" id="JARXVQ010000001">
    <property type="protein sequence ID" value="MDH6180357.1"/>
    <property type="molecule type" value="Genomic_DNA"/>
</dbReference>
<proteinExistence type="predicted"/>
<feature type="chain" id="PRO_5047177290" evidence="6">
    <location>
        <begin position="30"/>
        <end position="305"/>
    </location>
</feature>
<keyword evidence="5" id="KW-0472">Membrane</keyword>
<accession>A0ABT6KMM8</accession>
<dbReference type="RefSeq" id="WP_322132713.1">
    <property type="nucleotide sequence ID" value="NZ_CP085036.1"/>
</dbReference>
<evidence type="ECO:0000256" key="6">
    <source>
        <dbReference type="SAM" id="SignalP"/>
    </source>
</evidence>
<feature type="transmembrane region" description="Helical" evidence="5">
    <location>
        <begin position="280"/>
        <end position="299"/>
    </location>
</feature>
<keyword evidence="4" id="KW-0572">Peptidoglycan-anchor</keyword>
<keyword evidence="9" id="KW-1185">Reference proteome</keyword>
<gene>
    <name evidence="8" type="ORF">M2152_000539</name>
</gene>